<accession>A0A7S3L0B0</accession>
<comment type="subcellular location">
    <subcellularLocation>
        <location evidence="1">Membrane</location>
        <topology evidence="1">Multi-pass membrane protein</topology>
    </subcellularLocation>
</comment>
<evidence type="ECO:0000313" key="7">
    <source>
        <dbReference type="EMBL" id="CAE0404607.1"/>
    </source>
</evidence>
<dbReference type="PANTHER" id="PTHR22950:SF681">
    <property type="entry name" value="SH2 DOMAIN-CONTAINING PROTEIN"/>
    <property type="match status" value="1"/>
</dbReference>
<evidence type="ECO:0000256" key="5">
    <source>
        <dbReference type="SAM" id="Phobius"/>
    </source>
</evidence>
<dbReference type="Pfam" id="PF01490">
    <property type="entry name" value="Aa_trans"/>
    <property type="match status" value="1"/>
</dbReference>
<reference evidence="7" key="1">
    <citation type="submission" date="2021-01" db="EMBL/GenBank/DDBJ databases">
        <authorList>
            <person name="Corre E."/>
            <person name="Pelletier E."/>
            <person name="Niang G."/>
            <person name="Scheremetjew M."/>
            <person name="Finn R."/>
            <person name="Kale V."/>
            <person name="Holt S."/>
            <person name="Cochrane G."/>
            <person name="Meng A."/>
            <person name="Brown T."/>
            <person name="Cohen L."/>
        </authorList>
    </citation>
    <scope>NUCLEOTIDE SEQUENCE</scope>
    <source>
        <strain evidence="7">CCMP127</strain>
    </source>
</reference>
<dbReference type="GO" id="GO:0015179">
    <property type="term" value="F:L-amino acid transmembrane transporter activity"/>
    <property type="evidence" value="ECO:0007669"/>
    <property type="project" value="TreeGrafter"/>
</dbReference>
<feature type="transmembrane region" description="Helical" evidence="5">
    <location>
        <begin position="158"/>
        <end position="178"/>
    </location>
</feature>
<feature type="transmembrane region" description="Helical" evidence="5">
    <location>
        <begin position="184"/>
        <end position="201"/>
    </location>
</feature>
<protein>
    <recommendedName>
        <fullName evidence="6">Amino acid transporter transmembrane domain-containing protein</fullName>
    </recommendedName>
</protein>
<feature type="domain" description="Amino acid transporter transmembrane" evidence="6">
    <location>
        <begin position="1"/>
        <end position="231"/>
    </location>
</feature>
<evidence type="ECO:0000256" key="3">
    <source>
        <dbReference type="ARBA" id="ARBA00022989"/>
    </source>
</evidence>
<dbReference type="EMBL" id="HBIM01003131">
    <property type="protein sequence ID" value="CAE0404607.1"/>
    <property type="molecule type" value="Transcribed_RNA"/>
</dbReference>
<dbReference type="InterPro" id="IPR013057">
    <property type="entry name" value="AA_transpt_TM"/>
</dbReference>
<dbReference type="AlphaFoldDB" id="A0A7S3L0B0"/>
<dbReference type="PANTHER" id="PTHR22950">
    <property type="entry name" value="AMINO ACID TRANSPORTER"/>
    <property type="match status" value="1"/>
</dbReference>
<feature type="transmembrane region" description="Helical" evidence="5">
    <location>
        <begin position="289"/>
        <end position="311"/>
    </location>
</feature>
<name>A0A7S3L0B0_9STRA</name>
<evidence type="ECO:0000256" key="1">
    <source>
        <dbReference type="ARBA" id="ARBA00004141"/>
    </source>
</evidence>
<dbReference type="GO" id="GO:0016020">
    <property type="term" value="C:membrane"/>
    <property type="evidence" value="ECO:0007669"/>
    <property type="project" value="UniProtKB-SubCell"/>
</dbReference>
<keyword evidence="3 5" id="KW-1133">Transmembrane helix</keyword>
<evidence type="ECO:0000259" key="6">
    <source>
        <dbReference type="Pfam" id="PF01490"/>
    </source>
</evidence>
<evidence type="ECO:0000256" key="4">
    <source>
        <dbReference type="ARBA" id="ARBA00023136"/>
    </source>
</evidence>
<gene>
    <name evidence="7" type="ORF">ACOF00016_LOCUS2714</name>
</gene>
<keyword evidence="2 5" id="KW-0812">Transmembrane</keyword>
<organism evidence="7">
    <name type="scientific">Amphora coffeiformis</name>
    <dbReference type="NCBI Taxonomy" id="265554"/>
    <lineage>
        <taxon>Eukaryota</taxon>
        <taxon>Sar</taxon>
        <taxon>Stramenopiles</taxon>
        <taxon>Ochrophyta</taxon>
        <taxon>Bacillariophyta</taxon>
        <taxon>Bacillariophyceae</taxon>
        <taxon>Bacillariophycidae</taxon>
        <taxon>Thalassiophysales</taxon>
        <taxon>Catenulaceae</taxon>
        <taxon>Amphora</taxon>
    </lineage>
</organism>
<sequence>MKYPSHFDFVFWLSMALVALCLASVAIVSVVCFGNVTNGSLTAFLLDNYQDGTNNRITEWIMFANTTVSLSVLLTYPLTMYPAIELLGPILQRNAWLSRFFGGSPGVEDEDDLAAFEPLPPLPEHDAVSQHELDEQHSYEIAGPLGLGGSVRQQDEDALSGISSFIGAGQTFFTIHFVLPGDSAQLRVTLVLTTYLIAIGIPNVQALISLVGAMAGSSAALLIPPVLELAWVEHVEHIDEAMPNTPFAGAASPMPSSPHMLRKQKLRQKRKEQKWWDCGKYWKTKVKCYVSFTLGVVFLGIGTGFSVVDIVDIYRQKAA</sequence>
<feature type="transmembrane region" description="Helical" evidence="5">
    <location>
        <begin position="12"/>
        <end position="37"/>
    </location>
</feature>
<keyword evidence="4 5" id="KW-0472">Membrane</keyword>
<proteinExistence type="predicted"/>
<evidence type="ECO:0000256" key="2">
    <source>
        <dbReference type="ARBA" id="ARBA00022692"/>
    </source>
</evidence>